<dbReference type="InterPro" id="IPR024079">
    <property type="entry name" value="MetalloPept_cat_dom_sf"/>
</dbReference>
<evidence type="ECO:0000313" key="3">
    <source>
        <dbReference type="Proteomes" id="UP001451303"/>
    </source>
</evidence>
<feature type="non-terminal residue" evidence="2">
    <location>
        <position position="1"/>
    </location>
</feature>
<protein>
    <recommendedName>
        <fullName evidence="1">Secreted LysM effector LysM C-terminal domain-containing protein</fullName>
    </recommendedName>
</protein>
<evidence type="ECO:0000313" key="2">
    <source>
        <dbReference type="EMBL" id="KAL0469374.1"/>
    </source>
</evidence>
<reference evidence="2 3" key="1">
    <citation type="submission" date="2023-09" db="EMBL/GenBank/DDBJ databases">
        <title>Multi-omics analysis of a traditional fermented food reveals byproduct-associated fungal strains for waste-to-food upcycling.</title>
        <authorList>
            <consortium name="Lawrence Berkeley National Laboratory"/>
            <person name="Rekdal V.M."/>
            <person name="Villalobos-Escobedo J.M."/>
            <person name="Rodriguez-Valeron N."/>
            <person name="Garcia M.O."/>
            <person name="Vasquez D.P."/>
            <person name="Damayanti I."/>
            <person name="Sorensen P.M."/>
            <person name="Baidoo E.E."/>
            <person name="De Carvalho A.C."/>
            <person name="Riley R."/>
            <person name="Lipzen A."/>
            <person name="He G."/>
            <person name="Yan M."/>
            <person name="Haridas S."/>
            <person name="Daum C."/>
            <person name="Yoshinaga Y."/>
            <person name="Ng V."/>
            <person name="Grigoriev I.V."/>
            <person name="Munk R."/>
            <person name="Nuraida L."/>
            <person name="Wijaya C.H."/>
            <person name="Morales P.-C."/>
            <person name="Keasling J.D."/>
        </authorList>
    </citation>
    <scope>NUCLEOTIDE SEQUENCE [LARGE SCALE GENOMIC DNA]</scope>
    <source>
        <strain evidence="2 3">FGSC 2613</strain>
    </source>
</reference>
<dbReference type="Pfam" id="PF25139">
    <property type="entry name" value="LysM14_C"/>
    <property type="match status" value="1"/>
</dbReference>
<accession>A0ABR3D9K5</accession>
<dbReference type="SUPFAM" id="SSF55486">
    <property type="entry name" value="Metalloproteases ('zincins'), catalytic domain"/>
    <property type="match status" value="1"/>
</dbReference>
<name>A0ABR3D9K5_NEUIN</name>
<dbReference type="Proteomes" id="UP001451303">
    <property type="component" value="Unassembled WGS sequence"/>
</dbReference>
<dbReference type="InterPro" id="IPR057277">
    <property type="entry name" value="LysM_C"/>
</dbReference>
<comment type="caution">
    <text evidence="2">The sequence shown here is derived from an EMBL/GenBank/DDBJ whole genome shotgun (WGS) entry which is preliminary data.</text>
</comment>
<dbReference type="EMBL" id="JAVLET010000005">
    <property type="protein sequence ID" value="KAL0469374.1"/>
    <property type="molecule type" value="Genomic_DNA"/>
</dbReference>
<gene>
    <name evidence="2" type="ORF">QR685DRAFT_444120</name>
</gene>
<proteinExistence type="predicted"/>
<keyword evidence="3" id="KW-1185">Reference proteome</keyword>
<sequence>NYNLSDLSTRLIGWDECTAAKGRPWQTVYSGWQQSWKIMNLMYSLASKGINFNEASAVEYLGAPGSTLSRRQDFKDIFLNLATIQPGYIFDPFAWKIAVRCDDWALQCTCKLGSSKMHAYIVNFDPKYKRASINFCDAYFASDTLDQAMENANKGYPLSYWADLTRYEPNQGATWFHELLHIDWVSLSGDYGDNERVVDLKLSFPHKPSPLIYDAYSPYLCKALARLRQNAADWTIRNADSLTLYALANYVQNKMGNLYPHLPLAPLPPDSAFEPFVDSDLFSITTDGTVTLASNTTLLDEVAWDGSGVCAAIDDGDSSNTDPSAFLTISGGGFALQSDYPADYLSSLSSWHGLTPTTTKSAPTPTATWRMAIYSEKDCSGDYYSLDGHNIESLDMPCLALRGGSLPQTSDDGATCLWFTKGGGAWDSCDKSTLTHPLSWIVFGGTCTAYDTSNTCSHSALSQAYTPYEGCHNYDASAFDIKNWVSLRCGAFGAKKFANGTTVGNGTAAGGNATVAWSSRPVSLPSISTLRSSYVSSVEAPRPTAMVYT</sequence>
<evidence type="ECO:0000259" key="1">
    <source>
        <dbReference type="Pfam" id="PF25139"/>
    </source>
</evidence>
<feature type="domain" description="Secreted LysM effector LysM C-terminal" evidence="1">
    <location>
        <begin position="369"/>
        <end position="489"/>
    </location>
</feature>
<dbReference type="Gene3D" id="3.40.390.10">
    <property type="entry name" value="Collagenase (Catalytic Domain)"/>
    <property type="match status" value="1"/>
</dbReference>
<organism evidence="2 3">
    <name type="scientific">Neurospora intermedia</name>
    <dbReference type="NCBI Taxonomy" id="5142"/>
    <lineage>
        <taxon>Eukaryota</taxon>
        <taxon>Fungi</taxon>
        <taxon>Dikarya</taxon>
        <taxon>Ascomycota</taxon>
        <taxon>Pezizomycotina</taxon>
        <taxon>Sordariomycetes</taxon>
        <taxon>Sordariomycetidae</taxon>
        <taxon>Sordariales</taxon>
        <taxon>Sordariaceae</taxon>
        <taxon>Neurospora</taxon>
    </lineage>
</organism>